<dbReference type="AlphaFoldDB" id="A0AAD4NST7"/>
<gene>
    <name evidence="2" type="ORF">G6011_10969</name>
</gene>
<dbReference type="EMBL" id="JAANER010000003">
    <property type="protein sequence ID" value="KAG9192235.1"/>
    <property type="molecule type" value="Genomic_DNA"/>
</dbReference>
<protein>
    <submittedName>
        <fullName evidence="2">Uncharacterized protein</fullName>
    </submittedName>
</protein>
<evidence type="ECO:0000313" key="3">
    <source>
        <dbReference type="Proteomes" id="UP001199106"/>
    </source>
</evidence>
<evidence type="ECO:0000313" key="2">
    <source>
        <dbReference type="EMBL" id="KAG9192235.1"/>
    </source>
</evidence>
<feature type="compositionally biased region" description="Basic and acidic residues" evidence="1">
    <location>
        <begin position="268"/>
        <end position="283"/>
    </location>
</feature>
<accession>A0AAD4NST7</accession>
<dbReference type="Proteomes" id="UP001199106">
    <property type="component" value="Unassembled WGS sequence"/>
</dbReference>
<evidence type="ECO:0000256" key="1">
    <source>
        <dbReference type="SAM" id="MobiDB-lite"/>
    </source>
</evidence>
<proteinExistence type="predicted"/>
<sequence>MSKPYIEHEEPVQDGLSRTLKDLFAGAVGGVAQNPKAVSDSGARQYKEQYEKAREMFEDGNPDESVAEAKKNLTQVPYSTISYLSQPLTKTNDTNSLEVLKDLREELDKVAEFQKKDTHDWLEAEGIMDVAVEADVDLTGGGHEEDDDEMDDVFEDAAAVAEAEEAILSLPMRPAPAIPELNVSPPLWPVPGISAPSMSITSAATTTGLTSAIAMGTSSAAAAMDTSSALGLPTACTIPEQKHAHASTKYLGKAQGKALRSSTLGTEWVHEDSKDNNGENGKT</sequence>
<reference evidence="2" key="1">
    <citation type="submission" date="2021-07" db="EMBL/GenBank/DDBJ databases">
        <title>Genome Resource of American Ginseng Black Spot Pathogen Alternaria panax.</title>
        <authorList>
            <person name="Qiu C."/>
            <person name="Wang W."/>
            <person name="Liu Z."/>
        </authorList>
    </citation>
    <scope>NUCLEOTIDE SEQUENCE</scope>
    <source>
        <strain evidence="2">BNCC115425</strain>
    </source>
</reference>
<feature type="region of interest" description="Disordered" evidence="1">
    <location>
        <begin position="261"/>
        <end position="283"/>
    </location>
</feature>
<organism evidence="2 3">
    <name type="scientific">Alternaria panax</name>
    <dbReference type="NCBI Taxonomy" id="48097"/>
    <lineage>
        <taxon>Eukaryota</taxon>
        <taxon>Fungi</taxon>
        <taxon>Dikarya</taxon>
        <taxon>Ascomycota</taxon>
        <taxon>Pezizomycotina</taxon>
        <taxon>Dothideomycetes</taxon>
        <taxon>Pleosporomycetidae</taxon>
        <taxon>Pleosporales</taxon>
        <taxon>Pleosporineae</taxon>
        <taxon>Pleosporaceae</taxon>
        <taxon>Alternaria</taxon>
        <taxon>Alternaria sect. Panax</taxon>
    </lineage>
</organism>
<comment type="caution">
    <text evidence="2">The sequence shown here is derived from an EMBL/GenBank/DDBJ whole genome shotgun (WGS) entry which is preliminary data.</text>
</comment>
<name>A0AAD4NST7_9PLEO</name>
<keyword evidence="3" id="KW-1185">Reference proteome</keyword>